<dbReference type="AlphaFoldDB" id="A0ABD5R9K6"/>
<dbReference type="Pfam" id="PF13416">
    <property type="entry name" value="SBP_bac_8"/>
    <property type="match status" value="1"/>
</dbReference>
<keyword evidence="6" id="KW-1185">Reference proteome</keyword>
<reference evidence="5 6" key="1">
    <citation type="journal article" date="2019" name="Int. J. Syst. Evol. Microbiol.">
        <title>The Global Catalogue of Microorganisms (GCM) 10K type strain sequencing project: providing services to taxonomists for standard genome sequencing and annotation.</title>
        <authorList>
            <consortium name="The Broad Institute Genomics Platform"/>
            <consortium name="The Broad Institute Genome Sequencing Center for Infectious Disease"/>
            <person name="Wu L."/>
            <person name="Ma J."/>
        </authorList>
    </citation>
    <scope>NUCLEOTIDE SEQUENCE [LARGE SCALE GENOMIC DNA]</scope>
    <source>
        <strain evidence="5 6">CGMCC 1.12237</strain>
    </source>
</reference>
<proteinExistence type="inferred from homology"/>
<dbReference type="RefSeq" id="WP_227227960.1">
    <property type="nucleotide sequence ID" value="NZ_JAJCVJ010000001.1"/>
</dbReference>
<dbReference type="Proteomes" id="UP001596201">
    <property type="component" value="Unassembled WGS sequence"/>
</dbReference>
<dbReference type="SUPFAM" id="SSF53850">
    <property type="entry name" value="Periplasmic binding protein-like II"/>
    <property type="match status" value="1"/>
</dbReference>
<evidence type="ECO:0000313" key="5">
    <source>
        <dbReference type="EMBL" id="MFC5366703.1"/>
    </source>
</evidence>
<organism evidence="5 6">
    <name type="scientific">Salinirubrum litoreum</name>
    <dbReference type="NCBI Taxonomy" id="1126234"/>
    <lineage>
        <taxon>Archaea</taxon>
        <taxon>Methanobacteriati</taxon>
        <taxon>Methanobacteriota</taxon>
        <taxon>Stenosarchaea group</taxon>
        <taxon>Halobacteria</taxon>
        <taxon>Halobacteriales</taxon>
        <taxon>Haloferacaceae</taxon>
        <taxon>Salinirubrum</taxon>
    </lineage>
</organism>
<evidence type="ECO:0000256" key="4">
    <source>
        <dbReference type="SAM" id="MobiDB-lite"/>
    </source>
</evidence>
<evidence type="ECO:0000256" key="2">
    <source>
        <dbReference type="ARBA" id="ARBA00022448"/>
    </source>
</evidence>
<protein>
    <submittedName>
        <fullName evidence="5">ABC transporter substrate-binding protein</fullName>
    </submittedName>
</protein>
<feature type="region of interest" description="Disordered" evidence="4">
    <location>
        <begin position="28"/>
        <end position="74"/>
    </location>
</feature>
<keyword evidence="2" id="KW-0813">Transport</keyword>
<dbReference type="EMBL" id="JBHSKX010000001">
    <property type="protein sequence ID" value="MFC5366703.1"/>
    <property type="molecule type" value="Genomic_DNA"/>
</dbReference>
<comment type="similarity">
    <text evidence="1">Belongs to the bacterial solute-binding protein 1 family.</text>
</comment>
<evidence type="ECO:0000256" key="3">
    <source>
        <dbReference type="ARBA" id="ARBA00022729"/>
    </source>
</evidence>
<feature type="compositionally biased region" description="Acidic residues" evidence="4">
    <location>
        <begin position="44"/>
        <end position="60"/>
    </location>
</feature>
<evidence type="ECO:0000256" key="1">
    <source>
        <dbReference type="ARBA" id="ARBA00008520"/>
    </source>
</evidence>
<feature type="compositionally biased region" description="Gly residues" evidence="4">
    <location>
        <begin position="30"/>
        <end position="39"/>
    </location>
</feature>
<gene>
    <name evidence="5" type="ORF">ACFPJ5_07100</name>
</gene>
<dbReference type="PANTHER" id="PTHR30061">
    <property type="entry name" value="MALTOSE-BINDING PERIPLASMIC PROTEIN"/>
    <property type="match status" value="1"/>
</dbReference>
<accession>A0ABD5R9K6</accession>
<dbReference type="Gene3D" id="3.40.190.10">
    <property type="entry name" value="Periplasmic binding protein-like II"/>
    <property type="match status" value="2"/>
</dbReference>
<sequence length="459" mass="49087">MTEDENVTRRTYLTAAGVTSAVGMTALSGCLGGGGGGSDGETSSGDDSDSGMDDGGDSDSESSSSMNSLEVQHAWGGGDGKAAFSALIEGFREEYPDVEFDVQPVSGGANKNLNSVIKKRARNQNLPGTWQDWPGANLLQFTEASLLGDIEEDVWSQNNMKEAYLEGPKRAARPDGTYVTVPINIHRLNNLFYNKSLVEESSIDVESLSSPDDLIDAMSAVGDNTEAVGMAQSTKAPWTTLQLWAAVFMGQHGSSAYMDFLNGDANRDDIKNAFETVANYADYFNSDAATISWTEGNSKVMNGEAAFIHQGDWAAGAYRGNDEFNYDDDWGHIPFPGTSGLYALNMDSFPYGTNGGDGNPSPEATKKFLTYCGTKDAQIRFNKNKGSIPPRSDVSSDEFGPFLSKQMDDFSNSDAQPPSVTHGLGVKPGMLSDLKSVVSDFTANLNPDAAADGFVQVFE</sequence>
<comment type="caution">
    <text evidence="5">The sequence shown here is derived from an EMBL/GenBank/DDBJ whole genome shotgun (WGS) entry which is preliminary data.</text>
</comment>
<evidence type="ECO:0000313" key="6">
    <source>
        <dbReference type="Proteomes" id="UP001596201"/>
    </source>
</evidence>
<keyword evidence="3" id="KW-0732">Signal</keyword>
<dbReference type="PANTHER" id="PTHR30061:SF50">
    <property type="entry name" value="MALTOSE_MALTODEXTRIN-BINDING PERIPLASMIC PROTEIN"/>
    <property type="match status" value="1"/>
</dbReference>
<dbReference type="InterPro" id="IPR006059">
    <property type="entry name" value="SBP"/>
</dbReference>
<name>A0ABD5R9K6_9EURY</name>